<feature type="coiled-coil region" evidence="4">
    <location>
        <begin position="78"/>
        <end position="112"/>
    </location>
</feature>
<dbReference type="InterPro" id="IPR051946">
    <property type="entry name" value="Intracell_Traff-Reg"/>
</dbReference>
<feature type="region of interest" description="Disordered" evidence="5">
    <location>
        <begin position="621"/>
        <end position="646"/>
    </location>
</feature>
<feature type="region of interest" description="Disordered" evidence="5">
    <location>
        <begin position="412"/>
        <end position="439"/>
    </location>
</feature>
<feature type="coiled-coil region" evidence="4">
    <location>
        <begin position="16"/>
        <end position="43"/>
    </location>
</feature>
<dbReference type="STRING" id="7209.A0A1I7V6L8"/>
<organism evidence="7 8">
    <name type="scientific">Loa loa</name>
    <name type="common">Eye worm</name>
    <name type="synonym">Filaria loa</name>
    <dbReference type="NCBI Taxonomy" id="7209"/>
    <lineage>
        <taxon>Eukaryota</taxon>
        <taxon>Metazoa</taxon>
        <taxon>Ecdysozoa</taxon>
        <taxon>Nematoda</taxon>
        <taxon>Chromadorea</taxon>
        <taxon>Rhabditida</taxon>
        <taxon>Spirurina</taxon>
        <taxon>Spiruromorpha</taxon>
        <taxon>Filarioidea</taxon>
        <taxon>Onchocercidae</taxon>
        <taxon>Loa</taxon>
    </lineage>
</organism>
<evidence type="ECO:0000256" key="5">
    <source>
        <dbReference type="SAM" id="MobiDB-lite"/>
    </source>
</evidence>
<feature type="compositionally biased region" description="Polar residues" evidence="5">
    <location>
        <begin position="412"/>
        <end position="421"/>
    </location>
</feature>
<dbReference type="InterPro" id="IPR006933">
    <property type="entry name" value="HAP1_N"/>
</dbReference>
<dbReference type="WBParaSite" id="EN70_10449">
    <property type="protein sequence ID" value="EN70_10449"/>
    <property type="gene ID" value="EN70_10449"/>
</dbReference>
<sequence>MILQKEKDLELAAKIGQSLLEQNHELQTRNEFLEEALNASNDVVIQLRHDLQMRSNLLRFYVDYDIDLDGCTAGQSNSENFQRKIKLLEDENQSLKNESTNLKKICSEYEENERLHISEWTKQLDTANEKICHLQHLLVERTEECGNQNVEVERLLREVALRSNHEKALTSETINLHQQLQDALTIHEGLTAQVIDLQERYTEVLAMLHDAEEELRTFRQNQSAYRTGTPDSLYDSLASEIEASDSGFYSAAINSQKISGKVQNMQSEMDMTYLSNKLEMINKTRKMNNSNVLKTTRTVATLTDPLPSDQYQQNSHNDDNVIDVPNNTFAKLLRHSYLSHFPISSLGDHSIDPNTSAELESLSTCKPEMKFFEVNASTSASSMQSKQFFDENHQIRLMYDFNRISQYNSGSTRKIGSNDSLSDYVEPKMGEPGRPGTRDLDWSIQKLNIRKQIEREYARFRRERGLPPSNTSFFNISSNKISRNSMTTYHWSQIIQQQQHQTLSSDELQKHKLTNDLSQIFKRDKILSNIGLFALLHDNLTQGIVLRSTIPITPPVTPVQQKRKTFTGNDISLNSSSYLLEALDLYIIPSKVSPLSLTSKQLAQFHSMHNLHHHDFLVTTTTTQQQQQQQQQQRQRRQQQFFYQNN</sequence>
<dbReference type="eggNOG" id="KOG4360">
    <property type="taxonomic scope" value="Eukaryota"/>
</dbReference>
<dbReference type="GO" id="GO:0047496">
    <property type="term" value="P:vesicle transport along microtubule"/>
    <property type="evidence" value="ECO:0007669"/>
    <property type="project" value="TreeGrafter"/>
</dbReference>
<evidence type="ECO:0000256" key="4">
    <source>
        <dbReference type="SAM" id="Coils"/>
    </source>
</evidence>
<feature type="coiled-coil region" evidence="4">
    <location>
        <begin position="194"/>
        <end position="221"/>
    </location>
</feature>
<keyword evidence="3" id="KW-0496">Mitochondrion</keyword>
<reference evidence="7" key="1">
    <citation type="submission" date="2012-04" db="EMBL/GenBank/DDBJ databases">
        <title>The Genome Sequence of Loa loa.</title>
        <authorList>
            <consortium name="The Broad Institute Genome Sequencing Platform"/>
            <consortium name="Broad Institute Genome Sequencing Center for Infectious Disease"/>
            <person name="Nutman T.B."/>
            <person name="Fink D.L."/>
            <person name="Russ C."/>
            <person name="Young S."/>
            <person name="Zeng Q."/>
            <person name="Gargeya S."/>
            <person name="Alvarado L."/>
            <person name="Berlin A."/>
            <person name="Chapman S.B."/>
            <person name="Chen Z."/>
            <person name="Freedman E."/>
            <person name="Gellesch M."/>
            <person name="Goldberg J."/>
            <person name="Griggs A."/>
            <person name="Gujja S."/>
            <person name="Heilman E.R."/>
            <person name="Heiman D."/>
            <person name="Howarth C."/>
            <person name="Mehta T."/>
            <person name="Neiman D."/>
            <person name="Pearson M."/>
            <person name="Roberts A."/>
            <person name="Saif S."/>
            <person name="Shea T."/>
            <person name="Shenoy N."/>
            <person name="Sisk P."/>
            <person name="Stolte C."/>
            <person name="Sykes S."/>
            <person name="White J."/>
            <person name="Yandava C."/>
            <person name="Haas B."/>
            <person name="Henn M.R."/>
            <person name="Nusbaum C."/>
            <person name="Birren B."/>
        </authorList>
    </citation>
    <scope>NUCLEOTIDE SEQUENCE [LARGE SCALE GENOMIC DNA]</scope>
</reference>
<gene>
    <name evidence="8" type="primary">LOAG_10138</name>
</gene>
<dbReference type="AlphaFoldDB" id="A0A1I7V6L8"/>
<name>A0A1I7V6L8_LOALO</name>
<protein>
    <submittedName>
        <fullName evidence="8">HAP1 N-terminal domain-containing protein</fullName>
    </submittedName>
</protein>
<proteinExistence type="predicted"/>
<dbReference type="GO" id="GO:0017022">
    <property type="term" value="F:myosin binding"/>
    <property type="evidence" value="ECO:0007669"/>
    <property type="project" value="TreeGrafter"/>
</dbReference>
<reference evidence="8" key="2">
    <citation type="submission" date="2016-11" db="UniProtKB">
        <authorList>
            <consortium name="WormBaseParasite"/>
        </authorList>
    </citation>
    <scope>IDENTIFICATION</scope>
</reference>
<dbReference type="Proteomes" id="UP000095285">
    <property type="component" value="Unassembled WGS sequence"/>
</dbReference>
<dbReference type="OrthoDB" id="10067624at2759"/>
<evidence type="ECO:0000256" key="1">
    <source>
        <dbReference type="ARBA" id="ARBA00004173"/>
    </source>
</evidence>
<evidence type="ECO:0000256" key="3">
    <source>
        <dbReference type="ARBA" id="ARBA00023128"/>
    </source>
</evidence>
<feature type="compositionally biased region" description="Basic and acidic residues" evidence="5">
    <location>
        <begin position="425"/>
        <end position="439"/>
    </location>
</feature>
<keyword evidence="7" id="KW-1185">Reference proteome</keyword>
<keyword evidence="2 4" id="KW-0175">Coiled coil</keyword>
<dbReference type="GO" id="GO:0031410">
    <property type="term" value="C:cytoplasmic vesicle"/>
    <property type="evidence" value="ECO:0007669"/>
    <property type="project" value="TreeGrafter"/>
</dbReference>
<feature type="domain" description="HAP1 N-terminal" evidence="6">
    <location>
        <begin position="1"/>
        <end position="221"/>
    </location>
</feature>
<accession>A0A1I7V6L8</accession>
<dbReference type="Pfam" id="PF04849">
    <property type="entry name" value="HAP1_N"/>
    <property type="match status" value="1"/>
</dbReference>
<evidence type="ECO:0000256" key="2">
    <source>
        <dbReference type="ARBA" id="ARBA00023054"/>
    </source>
</evidence>
<dbReference type="GO" id="GO:0005739">
    <property type="term" value="C:mitochondrion"/>
    <property type="evidence" value="ECO:0007669"/>
    <property type="project" value="UniProtKB-SubCell"/>
</dbReference>
<dbReference type="SMART" id="SM01424">
    <property type="entry name" value="HAP1_N"/>
    <property type="match status" value="1"/>
</dbReference>
<evidence type="ECO:0000313" key="8">
    <source>
        <dbReference type="WBParaSite" id="EN70_10449"/>
    </source>
</evidence>
<dbReference type="GO" id="GO:0048311">
    <property type="term" value="P:mitochondrion distribution"/>
    <property type="evidence" value="ECO:0007669"/>
    <property type="project" value="TreeGrafter"/>
</dbReference>
<dbReference type="GO" id="GO:0006605">
    <property type="term" value="P:protein targeting"/>
    <property type="evidence" value="ECO:0007669"/>
    <property type="project" value="TreeGrafter"/>
</dbReference>
<comment type="subcellular location">
    <subcellularLocation>
        <location evidence="1">Mitochondrion</location>
    </subcellularLocation>
</comment>
<evidence type="ECO:0000259" key="6">
    <source>
        <dbReference type="SMART" id="SM01424"/>
    </source>
</evidence>
<dbReference type="PANTHER" id="PTHR15751:SF12">
    <property type="entry name" value="TRAFFICKING KINESIN-BINDING PROTEIN MILT"/>
    <property type="match status" value="1"/>
</dbReference>
<dbReference type="PANTHER" id="PTHR15751">
    <property type="entry name" value="TRAFFICKING KINESIN-BINDING PROTEIN"/>
    <property type="match status" value="1"/>
</dbReference>
<feature type="compositionally biased region" description="Low complexity" evidence="5">
    <location>
        <begin position="621"/>
        <end position="633"/>
    </location>
</feature>
<evidence type="ECO:0000313" key="7">
    <source>
        <dbReference type="Proteomes" id="UP000095285"/>
    </source>
</evidence>